<sequence length="83" mass="9447">MRYTILFFLLFVVAVGNALRCMVLTDIKKQPENCGKGEVYCVTYKMKTRVKKFCATKFDCKRISSMALPGEKVTCCDKDMCNA</sequence>
<dbReference type="RefSeq" id="XP_041433491.1">
    <property type="nucleotide sequence ID" value="XM_041577557.1"/>
</dbReference>
<organism evidence="3 4">
    <name type="scientific">Xenopus laevis</name>
    <name type="common">African clawed frog</name>
    <dbReference type="NCBI Taxonomy" id="8355"/>
    <lineage>
        <taxon>Eukaryota</taxon>
        <taxon>Metazoa</taxon>
        <taxon>Chordata</taxon>
        <taxon>Craniata</taxon>
        <taxon>Vertebrata</taxon>
        <taxon>Euteleostomi</taxon>
        <taxon>Amphibia</taxon>
        <taxon>Batrachia</taxon>
        <taxon>Anura</taxon>
        <taxon>Pipoidea</taxon>
        <taxon>Pipidae</taxon>
        <taxon>Xenopodinae</taxon>
        <taxon>Xenopus</taxon>
        <taxon>Xenopus</taxon>
    </lineage>
</organism>
<evidence type="ECO:0000259" key="2">
    <source>
        <dbReference type="Pfam" id="PF00087"/>
    </source>
</evidence>
<dbReference type="InterPro" id="IPR035076">
    <property type="entry name" value="Toxin/TOLIP"/>
</dbReference>
<proteinExistence type="predicted"/>
<feature type="chain" id="PRO_5035192772" evidence="1">
    <location>
        <begin position="19"/>
        <end position="83"/>
    </location>
</feature>
<evidence type="ECO:0000256" key="1">
    <source>
        <dbReference type="SAM" id="SignalP"/>
    </source>
</evidence>
<reference evidence="4" key="1">
    <citation type="submission" date="2025-08" db="UniProtKB">
        <authorList>
            <consortium name="RefSeq"/>
        </authorList>
    </citation>
    <scope>IDENTIFICATION</scope>
    <source>
        <strain evidence="4">J_2021</strain>
        <tissue evidence="4">Erythrocytes</tissue>
    </source>
</reference>
<feature type="domain" description="Snake toxin/toxin-like" evidence="2">
    <location>
        <begin position="29"/>
        <end position="82"/>
    </location>
</feature>
<dbReference type="OrthoDB" id="10308876at2759"/>
<feature type="signal peptide" evidence="1">
    <location>
        <begin position="1"/>
        <end position="18"/>
    </location>
</feature>
<keyword evidence="1" id="KW-0732">Signal</keyword>
<dbReference type="Proteomes" id="UP000186698">
    <property type="component" value="Chromosome 9_10L"/>
</dbReference>
<protein>
    <submittedName>
        <fullName evidence="4">Xenoxin-1-like</fullName>
    </submittedName>
</protein>
<keyword evidence="3" id="KW-1185">Reference proteome</keyword>
<dbReference type="AlphaFoldDB" id="A0A8J1LWQ5"/>
<dbReference type="GeneID" id="121398364"/>
<dbReference type="KEGG" id="xla:121398364"/>
<dbReference type="Gene3D" id="2.10.60.10">
    <property type="entry name" value="CD59"/>
    <property type="match status" value="1"/>
</dbReference>
<name>A0A8J1LWQ5_XENLA</name>
<evidence type="ECO:0000313" key="3">
    <source>
        <dbReference type="Proteomes" id="UP000186698"/>
    </source>
</evidence>
<gene>
    <name evidence="4" type="primary">LOC121398364</name>
</gene>
<dbReference type="Pfam" id="PF00087">
    <property type="entry name" value="Toxin_TOLIP"/>
    <property type="match status" value="1"/>
</dbReference>
<accession>A0A8J1LWQ5</accession>
<dbReference type="SUPFAM" id="SSF57302">
    <property type="entry name" value="Snake toxin-like"/>
    <property type="match status" value="1"/>
</dbReference>
<evidence type="ECO:0000313" key="4">
    <source>
        <dbReference type="RefSeq" id="XP_041433491.1"/>
    </source>
</evidence>
<dbReference type="InterPro" id="IPR045860">
    <property type="entry name" value="Snake_toxin-like_sf"/>
</dbReference>